<evidence type="ECO:0000313" key="3">
    <source>
        <dbReference type="Proteomes" id="UP000419743"/>
    </source>
</evidence>
<dbReference type="AlphaFoldDB" id="A0A7M4DMA9"/>
<dbReference type="InterPro" id="IPR013217">
    <property type="entry name" value="Methyltransf_12"/>
</dbReference>
<feature type="domain" description="Methyltransferase type 12" evidence="1">
    <location>
        <begin position="40"/>
        <end position="138"/>
    </location>
</feature>
<keyword evidence="3" id="KW-1185">Reference proteome</keyword>
<dbReference type="Gene3D" id="3.40.50.150">
    <property type="entry name" value="Vaccinia Virus protein VP39"/>
    <property type="match status" value="1"/>
</dbReference>
<protein>
    <submittedName>
        <fullName evidence="2">Trans-aconitate 2-methyltransferase</fullName>
        <ecNumber evidence="2">2.1.1.144</ecNumber>
    </submittedName>
</protein>
<dbReference type="PANTHER" id="PTHR43861">
    <property type="entry name" value="TRANS-ACONITATE 2-METHYLTRANSFERASE-RELATED"/>
    <property type="match status" value="1"/>
</dbReference>
<evidence type="ECO:0000313" key="2">
    <source>
        <dbReference type="EMBL" id="VZO38508.1"/>
    </source>
</evidence>
<dbReference type="EC" id="2.1.1.144" evidence="2"/>
<reference evidence="2 3" key="1">
    <citation type="submission" date="2019-11" db="EMBL/GenBank/DDBJ databases">
        <authorList>
            <person name="Criscuolo A."/>
        </authorList>
    </citation>
    <scope>NUCLEOTIDE SEQUENCE [LARGE SCALE GENOMIC DNA]</scope>
    <source>
        <strain evidence="2">CIP111667</strain>
    </source>
</reference>
<dbReference type="GO" id="GO:0030798">
    <property type="term" value="F:trans-aconitate 2-methyltransferase activity"/>
    <property type="evidence" value="ECO:0007669"/>
    <property type="project" value="UniProtKB-EC"/>
</dbReference>
<sequence length="204" mass="21805">MTRDAATTDWTAYYEGGRGRTARDLVRHGAKARTGPGHAVDLGCGDGAETAWLLGNGWQVTAIDRTPEAMPLVRRNATAALGREPGPRLTTVVADLAVAPIPTADLILASASLPFVPKHAFEGMWRRIRAALAEGGVLAVNLFGVNDSWAHPETGIANMTFHDRPGAEALFDGLEMVELTEVTYDGPSGTGPKHWHRFDVIARG</sequence>
<keyword evidence="2" id="KW-0489">Methyltransferase</keyword>
<organism evidence="2 3">
    <name type="scientific">Occultella aeris</name>
    <dbReference type="NCBI Taxonomy" id="2761496"/>
    <lineage>
        <taxon>Bacteria</taxon>
        <taxon>Bacillati</taxon>
        <taxon>Actinomycetota</taxon>
        <taxon>Actinomycetes</taxon>
        <taxon>Micrococcales</taxon>
        <taxon>Ruaniaceae</taxon>
        <taxon>Occultella</taxon>
    </lineage>
</organism>
<evidence type="ECO:0000259" key="1">
    <source>
        <dbReference type="Pfam" id="PF08242"/>
    </source>
</evidence>
<dbReference type="EMBL" id="CACRYJ010000047">
    <property type="protein sequence ID" value="VZO38508.1"/>
    <property type="molecule type" value="Genomic_DNA"/>
</dbReference>
<comment type="caution">
    <text evidence="2">The sequence shown here is derived from an EMBL/GenBank/DDBJ whole genome shotgun (WGS) entry which is preliminary data.</text>
</comment>
<gene>
    <name evidence="2" type="primary">tam_2</name>
    <name evidence="2" type="ORF">HALOF300_03278</name>
</gene>
<dbReference type="SUPFAM" id="SSF53335">
    <property type="entry name" value="S-adenosyl-L-methionine-dependent methyltransferases"/>
    <property type="match status" value="1"/>
</dbReference>
<name>A0A7M4DMA9_9MICO</name>
<dbReference type="Proteomes" id="UP000419743">
    <property type="component" value="Unassembled WGS sequence"/>
</dbReference>
<dbReference type="InterPro" id="IPR029063">
    <property type="entry name" value="SAM-dependent_MTases_sf"/>
</dbReference>
<proteinExistence type="predicted"/>
<dbReference type="GO" id="GO:0032259">
    <property type="term" value="P:methylation"/>
    <property type="evidence" value="ECO:0007669"/>
    <property type="project" value="UniProtKB-KW"/>
</dbReference>
<dbReference type="RefSeq" id="WP_156741972.1">
    <property type="nucleotide sequence ID" value="NZ_CACRYJ010000047.1"/>
</dbReference>
<dbReference type="Pfam" id="PF08242">
    <property type="entry name" value="Methyltransf_12"/>
    <property type="match status" value="1"/>
</dbReference>
<keyword evidence="2" id="KW-0808">Transferase</keyword>
<accession>A0A7M4DMA9</accession>
<dbReference type="CDD" id="cd02440">
    <property type="entry name" value="AdoMet_MTases"/>
    <property type="match status" value="1"/>
</dbReference>